<reference evidence="1 2" key="1">
    <citation type="submission" date="2019-05" db="EMBL/GenBank/DDBJ databases">
        <authorList>
            <person name="Pankratov T."/>
            <person name="Grouzdev D."/>
        </authorList>
    </citation>
    <scope>NUCLEOTIDE SEQUENCE [LARGE SCALE GENOMIC DNA]</scope>
    <source>
        <strain evidence="1 2">KEBCLARHB70R</strain>
    </source>
</reference>
<dbReference type="EMBL" id="VCDI01000011">
    <property type="protein sequence ID" value="TLU70766.1"/>
    <property type="molecule type" value="Genomic_DNA"/>
</dbReference>
<protein>
    <submittedName>
        <fullName evidence="1">DUF3618 domain-containing protein</fullName>
    </submittedName>
</protein>
<gene>
    <name evidence="1" type="ORF">FE263_20605</name>
</gene>
<accession>A0A5R9J5X7</accession>
<name>A0A5R9J5X7_9PROT</name>
<keyword evidence="2" id="KW-1185">Reference proteome</keyword>
<dbReference type="OrthoDB" id="7471221at2"/>
<evidence type="ECO:0000313" key="1">
    <source>
        <dbReference type="EMBL" id="TLU70766.1"/>
    </source>
</evidence>
<comment type="caution">
    <text evidence="1">The sequence shown here is derived from an EMBL/GenBank/DDBJ whole genome shotgun (WGS) entry which is preliminary data.</text>
</comment>
<dbReference type="InterPro" id="IPR022062">
    <property type="entry name" value="DUF3618"/>
</dbReference>
<proteinExistence type="predicted"/>
<dbReference type="AlphaFoldDB" id="A0A5R9J5X7"/>
<dbReference type="RefSeq" id="WP_138327926.1">
    <property type="nucleotide sequence ID" value="NZ_VCDI01000011.1"/>
</dbReference>
<sequence>MSSSIPKQAAIEGDLDRTRAHLSGSLSELRTRMTPGQVIDDLMRYFRGQEGAEFGRNLMDNVRSNPMPAAVTGIGLTWLMATSKRPGPAQAPAAVGATSKVRVYHPGQGYNEGGYKAVAARVNVAEMGVLRAIDEPDLEYTARLDDARGQALGLARHAQESAPSFSQRVRDALAAAQGTAAELGQGLSDRAGGLASTVSGQLQDVTDAISHGTQQAGGVMSQGSDAVSQATGKMMKTLTETPLLLGALGLAAGALLGAFLPQPEQEAAALHDAAETARQNASRLAQQAVDEGKNIGQAVVDKGMESADQQKLTGSRSAGEVVDAALGGTLATDAKQVATDVLKAGDEAFRKTALGEKPSEGSAA</sequence>
<dbReference type="Pfam" id="PF12277">
    <property type="entry name" value="DUF3618"/>
    <property type="match status" value="1"/>
</dbReference>
<evidence type="ECO:0000313" key="2">
    <source>
        <dbReference type="Proteomes" id="UP000305654"/>
    </source>
</evidence>
<dbReference type="Proteomes" id="UP000305654">
    <property type="component" value="Unassembled WGS sequence"/>
</dbReference>
<organism evidence="1 2">
    <name type="scientific">Lichenicoccus roseus</name>
    <dbReference type="NCBI Taxonomy" id="2683649"/>
    <lineage>
        <taxon>Bacteria</taxon>
        <taxon>Pseudomonadati</taxon>
        <taxon>Pseudomonadota</taxon>
        <taxon>Alphaproteobacteria</taxon>
        <taxon>Acetobacterales</taxon>
        <taxon>Acetobacteraceae</taxon>
        <taxon>Lichenicoccus</taxon>
    </lineage>
</organism>